<gene>
    <name evidence="3" type="ORF">BTJ66_07670</name>
    <name evidence="4" type="ORF">MNY58_04525</name>
</gene>
<dbReference type="PANTHER" id="PTHR36435:SF6">
    <property type="entry name" value="ABORTIVE INFECTION PROTEIN"/>
    <property type="match status" value="1"/>
</dbReference>
<feature type="transmembrane region" description="Helical" evidence="1">
    <location>
        <begin position="42"/>
        <end position="60"/>
    </location>
</feature>
<evidence type="ECO:0000313" key="5">
    <source>
        <dbReference type="Proteomes" id="UP000223828"/>
    </source>
</evidence>
<proteinExistence type="predicted"/>
<keyword evidence="3" id="KW-0482">Metalloprotease</keyword>
<protein>
    <submittedName>
        <fullName evidence="3">CPBP family intramembrane metalloprotease</fullName>
    </submittedName>
</protein>
<evidence type="ECO:0000313" key="3">
    <source>
        <dbReference type="EMBL" id="PHK49477.1"/>
    </source>
</evidence>
<reference evidence="3" key="3">
    <citation type="submission" date="2017-10" db="EMBL/GenBank/DDBJ databases">
        <authorList>
            <person name="Vrbovska V."/>
            <person name="Kovarovic V."/>
            <person name="Indrakova A."/>
        </authorList>
    </citation>
    <scope>NUCLEOTIDE SEQUENCE</scope>
    <source>
        <strain evidence="3">CCM 8730</strain>
    </source>
</reference>
<feature type="transmembrane region" description="Helical" evidence="1">
    <location>
        <begin position="210"/>
        <end position="227"/>
    </location>
</feature>
<evidence type="ECO:0000256" key="1">
    <source>
        <dbReference type="SAM" id="Phobius"/>
    </source>
</evidence>
<reference evidence="4" key="4">
    <citation type="submission" date="2022-03" db="EMBL/GenBank/DDBJ databases">
        <title>Complete Genome Sequence of Staphylococcus edaphicus strain CCM 8731.</title>
        <authorList>
            <person name="Rimmer C.O."/>
            <person name="Thomas J.C."/>
        </authorList>
    </citation>
    <scope>NUCLEOTIDE SEQUENCE</scope>
    <source>
        <strain evidence="4">CCM 8731</strain>
    </source>
</reference>
<keyword evidence="1" id="KW-0472">Membrane</keyword>
<dbReference type="Proteomes" id="UP000223828">
    <property type="component" value="Unassembled WGS sequence"/>
</dbReference>
<evidence type="ECO:0000313" key="6">
    <source>
        <dbReference type="Proteomes" id="UP001056588"/>
    </source>
</evidence>
<name>A0A2C6WPT8_9STAP</name>
<keyword evidence="1" id="KW-1133">Transmembrane helix</keyword>
<keyword evidence="3" id="KW-0378">Hydrolase</keyword>
<keyword evidence="3" id="KW-0645">Protease</keyword>
<dbReference type="GO" id="GO:0080120">
    <property type="term" value="P:CAAX-box protein maturation"/>
    <property type="evidence" value="ECO:0007669"/>
    <property type="project" value="UniProtKB-ARBA"/>
</dbReference>
<evidence type="ECO:0000313" key="4">
    <source>
        <dbReference type="EMBL" id="UQW82364.1"/>
    </source>
</evidence>
<feature type="transmembrane region" description="Helical" evidence="1">
    <location>
        <begin position="126"/>
        <end position="150"/>
    </location>
</feature>
<feature type="transmembrane region" description="Helical" evidence="1">
    <location>
        <begin position="185"/>
        <end position="203"/>
    </location>
</feature>
<dbReference type="GO" id="GO:0004175">
    <property type="term" value="F:endopeptidase activity"/>
    <property type="evidence" value="ECO:0007669"/>
    <property type="project" value="UniProtKB-ARBA"/>
</dbReference>
<dbReference type="RefSeq" id="WP_099090383.1">
    <property type="nucleotide sequence ID" value="NZ_CP093217.1"/>
</dbReference>
<sequence length="250" mass="28549">MSRLWVSILTLVIYGLAQFGVVILHAADLFNNLSSKELLYANIYTQVSLFIVAAFLIILINNFISNPTRLEQQTKKKKRYVIVWAIVGYFVVMIYQVIAGMINMYVFGAPQSSPNTERLMKVAQEIPLFIILISIVGPILEEFVFRKVIFGEIYNLINANKTIRFLIAAIVSSVIFSAAHADPSFFIIYFGMGFIFSALYVYTKRIWVPILVHMMQNGFVVIIQVLIGPEKIKELQESTSFIFHLLIFIM</sequence>
<dbReference type="GO" id="GO:0008237">
    <property type="term" value="F:metallopeptidase activity"/>
    <property type="evidence" value="ECO:0007669"/>
    <property type="project" value="UniProtKB-KW"/>
</dbReference>
<feature type="transmembrane region" description="Helical" evidence="1">
    <location>
        <begin position="81"/>
        <end position="106"/>
    </location>
</feature>
<keyword evidence="1" id="KW-0812">Transmembrane</keyword>
<reference evidence="3" key="1">
    <citation type="journal article" date="2017" name="Appl. Environ. Microbiol.">
        <title>Staphylococcus edaphicus sp. nov., isolated in Antarctica, harbours mecC gene and genomic islands with suspected role in adaptation to extreme environment.</title>
        <authorList>
            <person name="Pantucek R."/>
            <person name="Sedlacek I."/>
            <person name="Indrakova A."/>
            <person name="Vrbovska V."/>
            <person name="Maslanova I."/>
            <person name="Kovarovic V."/>
            <person name="Svec P."/>
            <person name="Kralova S."/>
            <person name="Kristofova L."/>
            <person name="Keklakova J."/>
            <person name="Petras P."/>
            <person name="Doskar J."/>
        </authorList>
    </citation>
    <scope>NUCLEOTIDE SEQUENCE</scope>
    <source>
        <strain evidence="3">CCM 8730</strain>
    </source>
</reference>
<reference evidence="5" key="2">
    <citation type="submission" date="2017-10" db="EMBL/GenBank/DDBJ databases">
        <title>Staphylococcus edaphicus sp. nov., isolated in Antarctica, harbouring mecC gene and genomic islands essential in adaptation to extreme environment.</title>
        <authorList>
            <person name="Pantucek R."/>
            <person name="Sedlacek I."/>
            <person name="Indrakova A."/>
            <person name="Vrbovska V."/>
            <person name="Maslanova I."/>
            <person name="Kovarovic V."/>
            <person name="Svec P."/>
            <person name="Kralova S."/>
            <person name="Kristofova L."/>
            <person name="Keklakova J."/>
            <person name="Petras P."/>
            <person name="Doskar J."/>
        </authorList>
    </citation>
    <scope>NUCLEOTIDE SEQUENCE [LARGE SCALE GENOMIC DNA]</scope>
    <source>
        <strain evidence="5">CCM 5085</strain>
    </source>
</reference>
<dbReference type="Pfam" id="PF02517">
    <property type="entry name" value="Rce1-like"/>
    <property type="match status" value="1"/>
</dbReference>
<dbReference type="InterPro" id="IPR003675">
    <property type="entry name" value="Rce1/LyrA-like_dom"/>
</dbReference>
<dbReference type="EMBL" id="MRZN01000011">
    <property type="protein sequence ID" value="PHK49477.1"/>
    <property type="molecule type" value="Genomic_DNA"/>
</dbReference>
<organism evidence="3 5">
    <name type="scientific">Staphylococcus edaphicus</name>
    <dbReference type="NCBI Taxonomy" id="1955013"/>
    <lineage>
        <taxon>Bacteria</taxon>
        <taxon>Bacillati</taxon>
        <taxon>Bacillota</taxon>
        <taxon>Bacilli</taxon>
        <taxon>Bacillales</taxon>
        <taxon>Staphylococcaceae</taxon>
        <taxon>Staphylococcus</taxon>
    </lineage>
</organism>
<dbReference type="EMBL" id="CP093217">
    <property type="protein sequence ID" value="UQW82364.1"/>
    <property type="molecule type" value="Genomic_DNA"/>
</dbReference>
<accession>A0A2C6WPT8</accession>
<dbReference type="PANTHER" id="PTHR36435">
    <property type="entry name" value="SLR1288 PROTEIN"/>
    <property type="match status" value="1"/>
</dbReference>
<evidence type="ECO:0000259" key="2">
    <source>
        <dbReference type="Pfam" id="PF02517"/>
    </source>
</evidence>
<dbReference type="NCBIfam" id="NF046050">
    <property type="entry name" value="CPBP_fam_MroQ"/>
    <property type="match status" value="1"/>
</dbReference>
<dbReference type="OrthoDB" id="2194912at2"/>
<feature type="domain" description="CAAX prenyl protease 2/Lysostaphin resistance protein A-like" evidence="2">
    <location>
        <begin position="126"/>
        <end position="218"/>
    </location>
</feature>
<feature type="transmembrane region" description="Helical" evidence="1">
    <location>
        <begin position="162"/>
        <end position="179"/>
    </location>
</feature>
<dbReference type="Proteomes" id="UP001056588">
    <property type="component" value="Chromosome"/>
</dbReference>
<dbReference type="InterPro" id="IPR052710">
    <property type="entry name" value="CAAX_protease"/>
</dbReference>
<keyword evidence="6" id="KW-1185">Reference proteome</keyword>
<dbReference type="AlphaFoldDB" id="A0A2C6WPT8"/>